<feature type="domain" description="Sec23/Sec24 helical" evidence="12">
    <location>
        <begin position="874"/>
        <end position="971"/>
    </location>
</feature>
<accession>A0A8C2K4J5</accession>
<comment type="similarity">
    <text evidence="4">Belongs to the SEC23/SEC24 family. SEC24 subfamily.</text>
</comment>
<feature type="compositionally biased region" description="Low complexity" evidence="8">
    <location>
        <begin position="142"/>
        <end position="168"/>
    </location>
</feature>
<dbReference type="Ensembl" id="ENSCCRT00000098040.2">
    <property type="protein sequence ID" value="ENSCCRP00000090297.2"/>
    <property type="gene ID" value="ENSCCRG00000042435.2"/>
</dbReference>
<evidence type="ECO:0000259" key="9">
    <source>
        <dbReference type="Pfam" id="PF00626"/>
    </source>
</evidence>
<evidence type="ECO:0000256" key="5">
    <source>
        <dbReference type="ARBA" id="ARBA00022448"/>
    </source>
</evidence>
<keyword evidence="7" id="KW-0968">Cytoplasmic vesicle</keyword>
<evidence type="ECO:0000313" key="14">
    <source>
        <dbReference type="Ensembl" id="ENSCCRP00000090297.2"/>
    </source>
</evidence>
<accession>A0A8C1FCN6</accession>
<evidence type="ECO:0000259" key="13">
    <source>
        <dbReference type="Pfam" id="PF08033"/>
    </source>
</evidence>
<dbReference type="GO" id="GO:0008270">
    <property type="term" value="F:zinc ion binding"/>
    <property type="evidence" value="ECO:0007669"/>
    <property type="project" value="InterPro"/>
</dbReference>
<dbReference type="Pfam" id="PF04815">
    <property type="entry name" value="Sec23_helical"/>
    <property type="match status" value="1"/>
</dbReference>
<feature type="domain" description="Gelsolin-like" evidence="9">
    <location>
        <begin position="991"/>
        <end position="1064"/>
    </location>
</feature>
<dbReference type="InterPro" id="IPR006895">
    <property type="entry name" value="Znf_Sec23_Sec24"/>
</dbReference>
<dbReference type="GO" id="GO:0030127">
    <property type="term" value="C:COPII vesicle coat"/>
    <property type="evidence" value="ECO:0007669"/>
    <property type="project" value="InterPro"/>
</dbReference>
<dbReference type="GO" id="GO:0005829">
    <property type="term" value="C:cytosol"/>
    <property type="evidence" value="ECO:0007669"/>
    <property type="project" value="UniProtKB-SubCell"/>
</dbReference>
<evidence type="ECO:0000256" key="2">
    <source>
        <dbReference type="ARBA" id="ARBA00004397"/>
    </source>
</evidence>
<name>A0A8C1FCN6_CYPCA</name>
<comment type="subcellular location">
    <subcellularLocation>
        <location evidence="3">Cytoplasm</location>
        <location evidence="3">Cytosol</location>
    </subcellularLocation>
    <subcellularLocation>
        <location evidence="1">Cytoplasmic vesicle</location>
        <location evidence="1">COPII-coated vesicle membrane</location>
        <topology evidence="1">Peripheral membrane protein</topology>
        <orientation evidence="1">Cytoplasmic side</orientation>
    </subcellularLocation>
    <subcellularLocation>
        <location evidence="2">Endoplasmic reticulum membrane</location>
        <topology evidence="2">Peripheral membrane protein</topology>
        <orientation evidence="2">Cytoplasmic side</orientation>
    </subcellularLocation>
</comment>
<dbReference type="InterPro" id="IPR029006">
    <property type="entry name" value="ADF-H/Gelsolin-like_dom_sf"/>
</dbReference>
<dbReference type="Pfam" id="PF08033">
    <property type="entry name" value="Sec23_BS"/>
    <property type="match status" value="1"/>
</dbReference>
<dbReference type="Proteomes" id="UP001108240">
    <property type="component" value="Unplaced"/>
</dbReference>
<dbReference type="SUPFAM" id="SSF81811">
    <property type="entry name" value="Helical domain of Sec23/24"/>
    <property type="match status" value="1"/>
</dbReference>
<dbReference type="Gene3D" id="2.30.30.380">
    <property type="entry name" value="Zn-finger domain of Sec23/24"/>
    <property type="match status" value="1"/>
</dbReference>
<dbReference type="Pfam" id="PF04810">
    <property type="entry name" value="zf-Sec23_Sec24"/>
    <property type="match status" value="1"/>
</dbReference>
<dbReference type="InterPro" id="IPR006896">
    <property type="entry name" value="Sec23/24_trunk_dom"/>
</dbReference>
<dbReference type="FunFam" id="2.30.30.380:FF:000003">
    <property type="entry name" value="SEC24 homolog D, COPII coat complex component"/>
    <property type="match status" value="1"/>
</dbReference>
<dbReference type="Gene3D" id="2.60.40.1670">
    <property type="entry name" value="beta-sandwich domain of Sec23/24"/>
    <property type="match status" value="1"/>
</dbReference>
<protein>
    <submittedName>
        <fullName evidence="14">SEC24 homolog C, COPII coat complex component</fullName>
    </submittedName>
</protein>
<organism evidence="14 15">
    <name type="scientific">Cyprinus carpio carpio</name>
    <dbReference type="NCBI Taxonomy" id="630221"/>
    <lineage>
        <taxon>Eukaryota</taxon>
        <taxon>Metazoa</taxon>
        <taxon>Chordata</taxon>
        <taxon>Craniata</taxon>
        <taxon>Vertebrata</taxon>
        <taxon>Euteleostomi</taxon>
        <taxon>Actinopterygii</taxon>
        <taxon>Neopterygii</taxon>
        <taxon>Teleostei</taxon>
        <taxon>Ostariophysi</taxon>
        <taxon>Cypriniformes</taxon>
        <taxon>Cyprinidae</taxon>
        <taxon>Cyprininae</taxon>
        <taxon>Cyprinus</taxon>
    </lineage>
</organism>
<feature type="compositionally biased region" description="Low complexity" evidence="8">
    <location>
        <begin position="12"/>
        <end position="26"/>
    </location>
</feature>
<evidence type="ECO:0000259" key="10">
    <source>
        <dbReference type="Pfam" id="PF04810"/>
    </source>
</evidence>
<feature type="compositionally biased region" description="Polar residues" evidence="8">
    <location>
        <begin position="72"/>
        <end position="86"/>
    </location>
</feature>
<dbReference type="SUPFAM" id="SSF81995">
    <property type="entry name" value="beta-sandwich domain of Sec23/24"/>
    <property type="match status" value="1"/>
</dbReference>
<dbReference type="InterPro" id="IPR006900">
    <property type="entry name" value="Sec23/24_helical_dom"/>
</dbReference>
<dbReference type="GO" id="GO:0070971">
    <property type="term" value="C:endoplasmic reticulum exit site"/>
    <property type="evidence" value="ECO:0007669"/>
    <property type="project" value="TreeGrafter"/>
</dbReference>
<dbReference type="GO" id="GO:0006886">
    <property type="term" value="P:intracellular protein transport"/>
    <property type="evidence" value="ECO:0007669"/>
    <property type="project" value="InterPro"/>
</dbReference>
<feature type="compositionally biased region" description="Pro residues" evidence="8">
    <location>
        <begin position="87"/>
        <end position="98"/>
    </location>
</feature>
<feature type="domain" description="Zinc finger Sec23/Sec24-type" evidence="10">
    <location>
        <begin position="452"/>
        <end position="490"/>
    </location>
</feature>
<feature type="compositionally biased region" description="Low complexity" evidence="8">
    <location>
        <begin position="52"/>
        <end position="63"/>
    </location>
</feature>
<keyword evidence="6" id="KW-0653">Protein transport</keyword>
<dbReference type="SUPFAM" id="SSF82919">
    <property type="entry name" value="Zn-finger domain of Sec23/24"/>
    <property type="match status" value="1"/>
</dbReference>
<dbReference type="InterPro" id="IPR050550">
    <property type="entry name" value="SEC23_SEC24_subfamily"/>
</dbReference>
<evidence type="ECO:0000259" key="12">
    <source>
        <dbReference type="Pfam" id="PF04815"/>
    </source>
</evidence>
<dbReference type="GeneTree" id="ENSGT00950000182924"/>
<feature type="domain" description="Sec23/Sec24 trunk" evidence="11">
    <location>
        <begin position="529"/>
        <end position="773"/>
    </location>
</feature>
<evidence type="ECO:0000259" key="11">
    <source>
        <dbReference type="Pfam" id="PF04811"/>
    </source>
</evidence>
<dbReference type="InterPro" id="IPR036175">
    <property type="entry name" value="Sec23/24_helical_dom_sf"/>
</dbReference>
<dbReference type="PANTHER" id="PTHR13803">
    <property type="entry name" value="SEC24-RELATED PROTEIN"/>
    <property type="match status" value="1"/>
</dbReference>
<evidence type="ECO:0000256" key="7">
    <source>
        <dbReference type="ARBA" id="ARBA00023329"/>
    </source>
</evidence>
<feature type="compositionally biased region" description="Pro residues" evidence="8">
    <location>
        <begin position="225"/>
        <end position="244"/>
    </location>
</feature>
<dbReference type="GO" id="GO:0005789">
    <property type="term" value="C:endoplasmic reticulum membrane"/>
    <property type="evidence" value="ECO:0007669"/>
    <property type="project" value="UniProtKB-SubCell"/>
</dbReference>
<evidence type="ECO:0000313" key="15">
    <source>
        <dbReference type="Proteomes" id="UP001108240"/>
    </source>
</evidence>
<feature type="domain" description="Sec23/Sec24 beta-sandwich" evidence="13">
    <location>
        <begin position="778"/>
        <end position="861"/>
    </location>
</feature>
<feature type="compositionally biased region" description="Pro residues" evidence="8">
    <location>
        <begin position="280"/>
        <end position="289"/>
    </location>
</feature>
<evidence type="ECO:0000256" key="3">
    <source>
        <dbReference type="ARBA" id="ARBA00004514"/>
    </source>
</evidence>
<evidence type="ECO:0000256" key="4">
    <source>
        <dbReference type="ARBA" id="ARBA00008334"/>
    </source>
</evidence>
<dbReference type="FunFam" id="3.40.50.410:FF:000020">
    <property type="entry name" value="protein transport protein Sec24D isoform X1"/>
    <property type="match status" value="1"/>
</dbReference>
<dbReference type="Gene3D" id="3.40.20.10">
    <property type="entry name" value="Severin"/>
    <property type="match status" value="1"/>
</dbReference>
<feature type="compositionally biased region" description="Low complexity" evidence="8">
    <location>
        <begin position="215"/>
        <end position="224"/>
    </location>
</feature>
<dbReference type="InterPro" id="IPR012990">
    <property type="entry name" value="Beta-sandwich_Sec23_24"/>
</dbReference>
<dbReference type="InterPro" id="IPR036180">
    <property type="entry name" value="Gelsolin-like_dom_sf"/>
</dbReference>
<dbReference type="SUPFAM" id="SSF53300">
    <property type="entry name" value="vWA-like"/>
    <property type="match status" value="1"/>
</dbReference>
<evidence type="ECO:0000256" key="1">
    <source>
        <dbReference type="ARBA" id="ARBA00004299"/>
    </source>
</evidence>
<reference evidence="14" key="2">
    <citation type="submission" date="2025-09" db="UniProtKB">
        <authorList>
            <consortium name="Ensembl"/>
        </authorList>
    </citation>
    <scope>IDENTIFICATION</scope>
</reference>
<feature type="compositionally biased region" description="Low complexity" evidence="8">
    <location>
        <begin position="319"/>
        <end position="337"/>
    </location>
</feature>
<keyword evidence="5" id="KW-0813">Transport</keyword>
<evidence type="ECO:0000256" key="8">
    <source>
        <dbReference type="SAM" id="MobiDB-lite"/>
    </source>
</evidence>
<dbReference type="Pfam" id="PF04811">
    <property type="entry name" value="Sec23_trunk"/>
    <property type="match status" value="1"/>
</dbReference>
<feature type="compositionally biased region" description="Polar residues" evidence="8">
    <location>
        <begin position="118"/>
        <end position="141"/>
    </location>
</feature>
<proteinExistence type="inferred from homology"/>
<feature type="compositionally biased region" description="Low complexity" evidence="8">
    <location>
        <begin position="302"/>
        <end position="312"/>
    </location>
</feature>
<dbReference type="Gene3D" id="3.40.50.410">
    <property type="entry name" value="von Willebrand factor, type A domain"/>
    <property type="match status" value="1"/>
</dbReference>
<dbReference type="InterPro" id="IPR007123">
    <property type="entry name" value="Gelsolin-like_dom"/>
</dbReference>
<dbReference type="AlphaFoldDB" id="A0A8C1FCN6"/>
<dbReference type="CDD" id="cd01479">
    <property type="entry name" value="Sec24-like"/>
    <property type="match status" value="1"/>
</dbReference>
<evidence type="ECO:0000256" key="6">
    <source>
        <dbReference type="ARBA" id="ARBA00022927"/>
    </source>
</evidence>
<sequence length="1122" mass="121863">MNVNQQPHMASPYGQPQPGYQGYPQPGYGGGHVPSGYPAQYAPYNGPGSAYQQGPPQGMRGPPTSGAPPVSGAQSYSQFGQGETQNGPPPMGAPPQRPPVSQTYTPGAVNLSGPQPPFSQQFGAPPVSMQQMTNQMASMQVGSTAPSPAGPGYAPPSVSQAAMSAPYTPAAPPSFPPTSAAPSQPPPTEAVARPPPQSYYGAPPPAQQPFPNAVPPFSSTGPTQPQAPPPVSPQSFPQAPPVSQPPFSTAQVPPGPTQSYGGPPLASQGPPMVQANHVPPTQPGMPPGPISASMSGPPPQPGMQGYPPQQNGAFGQVRGPQPGYTGPYPGQPNYGAPPAAPAPAPPATKRLDPDSVPSPIQVIEDDKANKGSEPFTTGVRGQAPPLVTTKFQVKDQGNASPRYIRCTAYNMPCNSDMAKQSQVPLAAVIKPLAPLPPDETPPYLVDHGESGPIRCNRCKAYMCPYMQFIEGGRRFQCGFCSCVTEVPPHYFQHLDHTGKRVDCYDRPELSMGSYEFMATVDYCKNNKIPQPPAFIFLIDVSYNAVKNGMVGIVCQELKTLLDYLPRENPDVESNIRVGFVTYNKVLHFYNVKASLAQPQMMVVSDVADMFVPLLDGFLVNVSESRVVIESLLDQIPEMFADTRETETVFGPVIQAGLEALKAADCAGKLFVFHSSLPIAEAPGKLKNREDKKLVGTDKEKSLFQPQVSFYNTLAKECVVQGCCVDLFLFPNQYVDVATLGVVPTSTGGSIYKYTYFQASSDQERFLNDLRRDVQKPMGFDAVMRVRTSTGIRATDFFGSFYMSNTTDVELAGLDCDKTVTVEFRHDDKLSEETGALMQCAVLYTSCSGQRRLRIHNMAVNCCSQLADLYRNCETDTVINFFAKYAYRSVLSSPIKNVRDSLVNQCAQILACYRKNCASPSSAGQVTKCMKLLPVYLNCVLKSDVLQPGADISLDDRAYLRQLVSTMDVSESHVFFYPRLLPLQKLDVESISLPVAVRDSEERLSRGGVYLLENGLNIFLWVGVNAQQELLQNIFGTPAFGQIDPNMTSLPALDNPFSKRLREIIESVRAQRSRYMKLMVVKQEDKLELIFKHFLVEDKSNNGGASYVDFLCHMHKEIRQLLS</sequence>
<dbReference type="InterPro" id="IPR041742">
    <property type="entry name" value="Sec24-like_trunk_dom"/>
</dbReference>
<dbReference type="PANTHER" id="PTHR13803:SF5">
    <property type="entry name" value="PROTEIN TRANSPORT PROTEIN SEC24C"/>
    <property type="match status" value="1"/>
</dbReference>
<feature type="region of interest" description="Disordered" evidence="8">
    <location>
        <begin position="1"/>
        <end position="360"/>
    </location>
</feature>
<dbReference type="SUPFAM" id="SSF82754">
    <property type="entry name" value="C-terminal, gelsolin-like domain of Sec23/24"/>
    <property type="match status" value="1"/>
</dbReference>
<feature type="compositionally biased region" description="Pro residues" evidence="8">
    <location>
        <begin position="183"/>
        <end position="214"/>
    </location>
</feature>
<dbReference type="GO" id="GO:0000149">
    <property type="term" value="F:SNARE binding"/>
    <property type="evidence" value="ECO:0007669"/>
    <property type="project" value="TreeGrafter"/>
</dbReference>
<reference evidence="14" key="1">
    <citation type="submission" date="2025-08" db="UniProtKB">
        <authorList>
            <consortium name="Ensembl"/>
        </authorList>
    </citation>
    <scope>IDENTIFICATION</scope>
</reference>
<dbReference type="InterPro" id="IPR036465">
    <property type="entry name" value="vWFA_dom_sf"/>
</dbReference>
<keyword evidence="15" id="KW-1185">Reference proteome</keyword>
<dbReference type="Pfam" id="PF00626">
    <property type="entry name" value="Gelsolin"/>
    <property type="match status" value="1"/>
</dbReference>
<dbReference type="InterPro" id="IPR036174">
    <property type="entry name" value="Znf_Sec23_Sec24_sf"/>
</dbReference>
<dbReference type="Gene3D" id="1.20.120.730">
    <property type="entry name" value="Sec23/Sec24 helical domain"/>
    <property type="match status" value="1"/>
</dbReference>
<dbReference type="GO" id="GO:0090110">
    <property type="term" value="P:COPII-coated vesicle cargo loading"/>
    <property type="evidence" value="ECO:0007669"/>
    <property type="project" value="TreeGrafter"/>
</dbReference>